<keyword evidence="2" id="KW-0732">Signal</keyword>
<evidence type="ECO:0000256" key="2">
    <source>
        <dbReference type="SAM" id="SignalP"/>
    </source>
</evidence>
<protein>
    <submittedName>
        <fullName evidence="3">Putative sg1b-like salivary protein</fullName>
    </submittedName>
</protein>
<feature type="coiled-coil region" evidence="1">
    <location>
        <begin position="108"/>
        <end position="164"/>
    </location>
</feature>
<organism evidence="3">
    <name type="scientific">Anopheles triannulatus</name>
    <dbReference type="NCBI Taxonomy" id="58253"/>
    <lineage>
        <taxon>Eukaryota</taxon>
        <taxon>Metazoa</taxon>
        <taxon>Ecdysozoa</taxon>
        <taxon>Arthropoda</taxon>
        <taxon>Hexapoda</taxon>
        <taxon>Insecta</taxon>
        <taxon>Pterygota</taxon>
        <taxon>Neoptera</taxon>
        <taxon>Endopterygota</taxon>
        <taxon>Diptera</taxon>
        <taxon>Nematocera</taxon>
        <taxon>Culicoidea</taxon>
        <taxon>Culicidae</taxon>
        <taxon>Anophelinae</taxon>
        <taxon>Anopheles</taxon>
    </lineage>
</organism>
<sequence length="436" mass="49891">MRYSNQGSVTGTRSLALLLSATALLAGGAWSAETESGPFGDASTADGGPECTVQVGGGLLKQLGTLTDAPLECSTAWTKLLLGFHYTRKNLTECVEREERSRADQSSNNFCELLLDDLRRQMRQERQRLTGESDQRIQAVQLELNEEKSRSVQLQDNVGAVQQELTKLYRELVLTNVAIGDTKQAHEYYQRYLKRQKQTDLAPLYEALIRFVYRKASHQQARVDSLLDFVRHLGDADQKLAIYRLLKVELDKRPGTESASHSVVMAFDAVDAAAAGPNSPLQKLYLDTSGPIVERWRKLIIDGEWRTVRDFAERYPDYYKRCYQMLLRVDVTTWQKMNFGKYVLLINTLPRSTFRMEAFAVVFELVRRYEKDVPLEKLKVLAAHTGIFEEFIKRKGLGQDAQDRLAKVKDMFKGFKANTDYAWYLKEYQRTKPKGR</sequence>
<name>A0A2M3ZXV6_9DIPT</name>
<evidence type="ECO:0000256" key="1">
    <source>
        <dbReference type="SAM" id="Coils"/>
    </source>
</evidence>
<keyword evidence="1" id="KW-0175">Coiled coil</keyword>
<proteinExistence type="predicted"/>
<feature type="signal peptide" evidence="2">
    <location>
        <begin position="1"/>
        <end position="31"/>
    </location>
</feature>
<dbReference type="EMBL" id="GGFK01000010">
    <property type="protein sequence ID" value="MBW33331.1"/>
    <property type="molecule type" value="Transcribed_RNA"/>
</dbReference>
<evidence type="ECO:0000313" key="3">
    <source>
        <dbReference type="EMBL" id="MBW33331.1"/>
    </source>
</evidence>
<reference evidence="3" key="1">
    <citation type="submission" date="2018-01" db="EMBL/GenBank/DDBJ databases">
        <title>An insight into the sialome of Amazonian anophelines.</title>
        <authorList>
            <person name="Ribeiro J.M."/>
            <person name="Scarpassa V."/>
            <person name="Calvo E."/>
        </authorList>
    </citation>
    <scope>NUCLEOTIDE SEQUENCE</scope>
    <source>
        <tissue evidence="3">Salivary glands</tissue>
    </source>
</reference>
<accession>A0A2M3ZXV6</accession>
<feature type="chain" id="PRO_5014714329" evidence="2">
    <location>
        <begin position="32"/>
        <end position="436"/>
    </location>
</feature>
<dbReference type="AlphaFoldDB" id="A0A2M3ZXV6"/>